<feature type="non-terminal residue" evidence="2">
    <location>
        <position position="85"/>
    </location>
</feature>
<proteinExistence type="predicted"/>
<dbReference type="GO" id="GO:0003824">
    <property type="term" value="F:catalytic activity"/>
    <property type="evidence" value="ECO:0007669"/>
    <property type="project" value="InterPro"/>
</dbReference>
<sequence length="85" mass="9311">RTQAESLQCIQEALNAHATRGDSILLGDFNTHHRRWGGTHTAPSRHARDLLQVIDTAQLVLASPIGIPTWRRGASATTLDLTLMT</sequence>
<dbReference type="InterPro" id="IPR005135">
    <property type="entry name" value="Endo/exonuclease/phosphatase"/>
</dbReference>
<dbReference type="EMBL" id="ML996689">
    <property type="protein sequence ID" value="KAF2403519.1"/>
    <property type="molecule type" value="Genomic_DNA"/>
</dbReference>
<keyword evidence="3" id="KW-1185">Reference proteome</keyword>
<name>A0A6G1I625_9PEZI</name>
<dbReference type="InterPro" id="IPR036691">
    <property type="entry name" value="Endo/exonu/phosph_ase_sf"/>
</dbReference>
<protein>
    <recommendedName>
        <fullName evidence="1">Endonuclease/exonuclease/phosphatase domain-containing protein</fullName>
    </recommendedName>
</protein>
<feature type="non-terminal residue" evidence="2">
    <location>
        <position position="1"/>
    </location>
</feature>
<dbReference type="OrthoDB" id="5429923at2759"/>
<evidence type="ECO:0000259" key="1">
    <source>
        <dbReference type="Pfam" id="PF14529"/>
    </source>
</evidence>
<evidence type="ECO:0000313" key="3">
    <source>
        <dbReference type="Proteomes" id="UP000799640"/>
    </source>
</evidence>
<feature type="domain" description="Endonuclease/exonuclease/phosphatase" evidence="1">
    <location>
        <begin position="5"/>
        <end position="84"/>
    </location>
</feature>
<evidence type="ECO:0000313" key="2">
    <source>
        <dbReference type="EMBL" id="KAF2403519.1"/>
    </source>
</evidence>
<dbReference type="Proteomes" id="UP000799640">
    <property type="component" value="Unassembled WGS sequence"/>
</dbReference>
<dbReference type="Pfam" id="PF14529">
    <property type="entry name" value="Exo_endo_phos_2"/>
    <property type="match status" value="1"/>
</dbReference>
<dbReference type="SUPFAM" id="SSF56219">
    <property type="entry name" value="DNase I-like"/>
    <property type="match status" value="1"/>
</dbReference>
<reference evidence="2" key="1">
    <citation type="journal article" date="2020" name="Stud. Mycol.">
        <title>101 Dothideomycetes genomes: a test case for predicting lifestyles and emergence of pathogens.</title>
        <authorList>
            <person name="Haridas S."/>
            <person name="Albert R."/>
            <person name="Binder M."/>
            <person name="Bloem J."/>
            <person name="Labutti K."/>
            <person name="Salamov A."/>
            <person name="Andreopoulos B."/>
            <person name="Baker S."/>
            <person name="Barry K."/>
            <person name="Bills G."/>
            <person name="Bluhm B."/>
            <person name="Cannon C."/>
            <person name="Castanera R."/>
            <person name="Culley D."/>
            <person name="Daum C."/>
            <person name="Ezra D."/>
            <person name="Gonzalez J."/>
            <person name="Henrissat B."/>
            <person name="Kuo A."/>
            <person name="Liang C."/>
            <person name="Lipzen A."/>
            <person name="Lutzoni F."/>
            <person name="Magnuson J."/>
            <person name="Mondo S."/>
            <person name="Nolan M."/>
            <person name="Ohm R."/>
            <person name="Pangilinan J."/>
            <person name="Park H.-J."/>
            <person name="Ramirez L."/>
            <person name="Alfaro M."/>
            <person name="Sun H."/>
            <person name="Tritt A."/>
            <person name="Yoshinaga Y."/>
            <person name="Zwiers L.-H."/>
            <person name="Turgeon B."/>
            <person name="Goodwin S."/>
            <person name="Spatafora J."/>
            <person name="Crous P."/>
            <person name="Grigoriev I."/>
        </authorList>
    </citation>
    <scope>NUCLEOTIDE SEQUENCE</scope>
    <source>
        <strain evidence="2">CBS 262.69</strain>
    </source>
</reference>
<dbReference type="AlphaFoldDB" id="A0A6G1I625"/>
<accession>A0A6G1I625</accession>
<gene>
    <name evidence="2" type="ORF">EJ06DRAFT_451728</name>
</gene>
<dbReference type="Gene3D" id="3.60.10.10">
    <property type="entry name" value="Endonuclease/exonuclease/phosphatase"/>
    <property type="match status" value="1"/>
</dbReference>
<organism evidence="2 3">
    <name type="scientific">Trichodelitschia bisporula</name>
    <dbReference type="NCBI Taxonomy" id="703511"/>
    <lineage>
        <taxon>Eukaryota</taxon>
        <taxon>Fungi</taxon>
        <taxon>Dikarya</taxon>
        <taxon>Ascomycota</taxon>
        <taxon>Pezizomycotina</taxon>
        <taxon>Dothideomycetes</taxon>
        <taxon>Dothideomycetes incertae sedis</taxon>
        <taxon>Phaeotrichales</taxon>
        <taxon>Phaeotrichaceae</taxon>
        <taxon>Trichodelitschia</taxon>
    </lineage>
</organism>